<evidence type="ECO:0000256" key="4">
    <source>
        <dbReference type="ARBA" id="ARBA00023069"/>
    </source>
</evidence>
<keyword evidence="9" id="KW-1185">Reference proteome</keyword>
<gene>
    <name evidence="8" type="ORF">DLM85_01440</name>
</gene>
<dbReference type="Proteomes" id="UP000248553">
    <property type="component" value="Unassembled WGS sequence"/>
</dbReference>
<evidence type="ECO:0000256" key="3">
    <source>
        <dbReference type="ARBA" id="ARBA00022490"/>
    </source>
</evidence>
<evidence type="ECO:0000256" key="2">
    <source>
        <dbReference type="ARBA" id="ARBA00004496"/>
    </source>
</evidence>
<dbReference type="InterPro" id="IPR053879">
    <property type="entry name" value="HYDIN_VesB_CFA65-like_Ig"/>
</dbReference>
<dbReference type="Pfam" id="PF22544">
    <property type="entry name" value="HYDIN_VesB_CFA65-like_Ig"/>
    <property type="match status" value="1"/>
</dbReference>
<sequence>MVRNIFTSLLGPLALVLLTSVAAAAQGVLTFTETAHDFKKVAEGALATHEFKFTNTGNQPVVIANVQASCGCTTPDWTKTPVLPGKTGFIRAAYNSAGRPGQFNKTVTVTSNAKDASLVLSISGTVVDKGEMTKTYSPAELAKSPKLTLDRAAHDFGKMEAGQQPTARFTVKNTGKTNLELSPITSSCYCVTVKSLPKALKPGESATLELQYAQRQVGQMTDVVTLHSNDITGSDPKITLKANIVQSLTQQSMLKEGSAAVPFK</sequence>
<dbReference type="NCBIfam" id="NF012200">
    <property type="entry name" value="choice_anch_D"/>
    <property type="match status" value="1"/>
</dbReference>
<dbReference type="InterPro" id="IPR011467">
    <property type="entry name" value="DUF1573"/>
</dbReference>
<evidence type="ECO:0000256" key="5">
    <source>
        <dbReference type="ARBA" id="ARBA00023273"/>
    </source>
</evidence>
<feature type="chain" id="PRO_5016271545" evidence="6">
    <location>
        <begin position="25"/>
        <end position="264"/>
    </location>
</feature>
<keyword evidence="6" id="KW-0732">Signal</keyword>
<dbReference type="PANTHER" id="PTHR37833:SF1">
    <property type="entry name" value="SIGNAL PEPTIDE PROTEIN"/>
    <property type="match status" value="1"/>
</dbReference>
<dbReference type="EMBL" id="QHKM01000001">
    <property type="protein sequence ID" value="RAK69552.1"/>
    <property type="molecule type" value="Genomic_DNA"/>
</dbReference>
<keyword evidence="4" id="KW-0969">Cilium</keyword>
<keyword evidence="3" id="KW-0963">Cytoplasm</keyword>
<evidence type="ECO:0000256" key="1">
    <source>
        <dbReference type="ARBA" id="ARBA00004138"/>
    </source>
</evidence>
<dbReference type="PANTHER" id="PTHR37833">
    <property type="entry name" value="LIPOPROTEIN-RELATED"/>
    <property type="match status" value="1"/>
</dbReference>
<comment type="subcellular location">
    <subcellularLocation>
        <location evidence="1">Cell projection</location>
        <location evidence="1">Cilium</location>
    </subcellularLocation>
    <subcellularLocation>
        <location evidence="2">Cytoplasm</location>
    </subcellularLocation>
</comment>
<dbReference type="InterPro" id="IPR013783">
    <property type="entry name" value="Ig-like_fold"/>
</dbReference>
<protein>
    <submittedName>
        <fullName evidence="8">DUF1573 domain-containing protein</fullName>
    </submittedName>
</protein>
<reference evidence="9" key="1">
    <citation type="submission" date="2018-05" db="EMBL/GenBank/DDBJ databases">
        <authorList>
            <person name="Nie L."/>
        </authorList>
    </citation>
    <scope>NUCLEOTIDE SEQUENCE [LARGE SCALE GENOMIC DNA]</scope>
    <source>
        <strain evidence="9">NL</strain>
    </source>
</reference>
<evidence type="ECO:0000313" key="8">
    <source>
        <dbReference type="EMBL" id="RAK69552.1"/>
    </source>
</evidence>
<dbReference type="GO" id="GO:0005737">
    <property type="term" value="C:cytoplasm"/>
    <property type="evidence" value="ECO:0007669"/>
    <property type="project" value="UniProtKB-SubCell"/>
</dbReference>
<dbReference type="Pfam" id="PF07610">
    <property type="entry name" value="DUF1573"/>
    <property type="match status" value="1"/>
</dbReference>
<accession>A0A328BQM0</accession>
<dbReference type="AlphaFoldDB" id="A0A328BQM0"/>
<evidence type="ECO:0000313" key="9">
    <source>
        <dbReference type="Proteomes" id="UP000248553"/>
    </source>
</evidence>
<feature type="domain" description="HYDIN/VesB/CFA65-like Ig-like" evidence="7">
    <location>
        <begin position="145"/>
        <end position="243"/>
    </location>
</feature>
<name>A0A328BQM0_9BACT</name>
<evidence type="ECO:0000259" key="7">
    <source>
        <dbReference type="Pfam" id="PF22544"/>
    </source>
</evidence>
<organism evidence="8 9">
    <name type="scientific">Hymenobacter edaphi</name>
    <dbReference type="NCBI Taxonomy" id="2211146"/>
    <lineage>
        <taxon>Bacteria</taxon>
        <taxon>Pseudomonadati</taxon>
        <taxon>Bacteroidota</taxon>
        <taxon>Cytophagia</taxon>
        <taxon>Cytophagales</taxon>
        <taxon>Hymenobacteraceae</taxon>
        <taxon>Hymenobacter</taxon>
    </lineage>
</organism>
<dbReference type="RefSeq" id="WP_111476288.1">
    <property type="nucleotide sequence ID" value="NZ_QHKM01000001.1"/>
</dbReference>
<dbReference type="OrthoDB" id="826619at2"/>
<keyword evidence="5" id="KW-0966">Cell projection</keyword>
<comment type="caution">
    <text evidence="8">The sequence shown here is derived from an EMBL/GenBank/DDBJ whole genome shotgun (WGS) entry which is preliminary data.</text>
</comment>
<proteinExistence type="predicted"/>
<evidence type="ECO:0000256" key="6">
    <source>
        <dbReference type="SAM" id="SignalP"/>
    </source>
</evidence>
<feature type="signal peptide" evidence="6">
    <location>
        <begin position="1"/>
        <end position="24"/>
    </location>
</feature>
<dbReference type="Gene3D" id="2.60.40.10">
    <property type="entry name" value="Immunoglobulins"/>
    <property type="match status" value="2"/>
</dbReference>